<dbReference type="eggNOG" id="COG1404">
    <property type="taxonomic scope" value="Bacteria"/>
</dbReference>
<dbReference type="AlphaFoldDB" id="K9HAS2"/>
<evidence type="ECO:0000313" key="1">
    <source>
        <dbReference type="EMBL" id="EKV27643.1"/>
    </source>
</evidence>
<accession>K9HAS2</accession>
<dbReference type="GO" id="GO:0004252">
    <property type="term" value="F:serine-type endopeptidase activity"/>
    <property type="evidence" value="ECO:0007669"/>
    <property type="project" value="InterPro"/>
</dbReference>
<dbReference type="Proteomes" id="UP000009881">
    <property type="component" value="Unassembled WGS sequence"/>
</dbReference>
<protein>
    <recommendedName>
        <fullName evidence="3">Peptidase S8/S53 domain-containing protein</fullName>
    </recommendedName>
</protein>
<evidence type="ECO:0000313" key="2">
    <source>
        <dbReference type="Proteomes" id="UP000009881"/>
    </source>
</evidence>
<reference evidence="1 2" key="1">
    <citation type="journal article" date="2013" name="Genome Announc.">
        <title>Draft Genome Sequence of an Alphaproteobacterium, Caenispirillum salinarum AK4(T), Isolated from a Solar Saltern.</title>
        <authorList>
            <person name="Khatri I."/>
            <person name="Singh A."/>
            <person name="Korpole S."/>
            <person name="Pinnaka A.K."/>
            <person name="Subramanian S."/>
        </authorList>
    </citation>
    <scope>NUCLEOTIDE SEQUENCE [LARGE SCALE GENOMIC DNA]</scope>
    <source>
        <strain evidence="1 2">AK4</strain>
    </source>
</reference>
<proteinExistence type="predicted"/>
<keyword evidence="2" id="KW-1185">Reference proteome</keyword>
<organism evidence="1 2">
    <name type="scientific">Caenispirillum salinarum AK4</name>
    <dbReference type="NCBI Taxonomy" id="1238182"/>
    <lineage>
        <taxon>Bacteria</taxon>
        <taxon>Pseudomonadati</taxon>
        <taxon>Pseudomonadota</taxon>
        <taxon>Alphaproteobacteria</taxon>
        <taxon>Rhodospirillales</taxon>
        <taxon>Novispirillaceae</taxon>
        <taxon>Caenispirillum</taxon>
    </lineage>
</organism>
<dbReference type="SUPFAM" id="SSF52743">
    <property type="entry name" value="Subtilisin-like"/>
    <property type="match status" value="1"/>
</dbReference>
<evidence type="ECO:0008006" key="3">
    <source>
        <dbReference type="Google" id="ProtNLM"/>
    </source>
</evidence>
<comment type="caution">
    <text evidence="1">The sequence shown here is derived from an EMBL/GenBank/DDBJ whole genome shotgun (WGS) entry which is preliminary data.</text>
</comment>
<sequence>MVRFGPPPAASRIMNDFCIGIIDSGGPSLQGGRRFVLTDGGVATAAPLPDRLRHGSAVEAVMRRALTGVTVRHAQVFGERPVTSAAQVAAAVRWLALEERVPLICLSLGLPTDRPVLREACADAVAAGAVLVAAAPAQGAACYPAAYAGVIAATGDARCAFDEISALPHALGAWCSSPEHGDGGGMGGASIGCARLAAHAARMITKGVPDVRAALEAAAVYHGREHRGVTP</sequence>
<dbReference type="EMBL" id="ANHY01000019">
    <property type="protein sequence ID" value="EKV27643.1"/>
    <property type="molecule type" value="Genomic_DNA"/>
</dbReference>
<gene>
    <name evidence="1" type="ORF">C882_1489</name>
</gene>
<name>K9HAS2_9PROT</name>
<dbReference type="InterPro" id="IPR036852">
    <property type="entry name" value="Peptidase_S8/S53_dom_sf"/>
</dbReference>
<dbReference type="GO" id="GO:0006508">
    <property type="term" value="P:proteolysis"/>
    <property type="evidence" value="ECO:0007669"/>
    <property type="project" value="InterPro"/>
</dbReference>
<dbReference type="STRING" id="1238182.C882_1489"/>
<dbReference type="Gene3D" id="3.40.50.200">
    <property type="entry name" value="Peptidase S8/S53 domain"/>
    <property type="match status" value="1"/>
</dbReference>